<name>A0A7J5ZJ12_AMEME</name>
<proteinExistence type="predicted"/>
<dbReference type="EMBL" id="JAAGNN010000029">
    <property type="protein sequence ID" value="KAF4070674.1"/>
    <property type="molecule type" value="Genomic_DNA"/>
</dbReference>
<dbReference type="AlphaFoldDB" id="A0A7J5ZJ12"/>
<gene>
    <name evidence="2" type="ORF">AMELA_G00288220</name>
</gene>
<accession>A0A7J5ZJ12</accession>
<dbReference type="Proteomes" id="UP000593565">
    <property type="component" value="Unassembled WGS sequence"/>
</dbReference>
<reference evidence="2 3" key="1">
    <citation type="submission" date="2020-02" db="EMBL/GenBank/DDBJ databases">
        <title>A chromosome-scale genome assembly of the black bullhead catfish (Ameiurus melas).</title>
        <authorList>
            <person name="Wen M."/>
            <person name="Zham M."/>
            <person name="Cabau C."/>
            <person name="Klopp C."/>
            <person name="Donnadieu C."/>
            <person name="Roques C."/>
            <person name="Bouchez O."/>
            <person name="Lampietro C."/>
            <person name="Jouanno E."/>
            <person name="Herpin A."/>
            <person name="Louis A."/>
            <person name="Berthelot C."/>
            <person name="Parey E."/>
            <person name="Roest-Crollius H."/>
            <person name="Braasch I."/>
            <person name="Postlethwait J."/>
            <person name="Robinson-Rechavi M."/>
            <person name="Echchiki A."/>
            <person name="Begum T."/>
            <person name="Montfort J."/>
            <person name="Schartl M."/>
            <person name="Bobe J."/>
            <person name="Guiguen Y."/>
        </authorList>
    </citation>
    <scope>NUCLEOTIDE SEQUENCE [LARGE SCALE GENOMIC DNA]</scope>
    <source>
        <strain evidence="2">M_S1</strain>
        <tissue evidence="2">Blood</tissue>
    </source>
</reference>
<protein>
    <submittedName>
        <fullName evidence="2">Uncharacterized protein</fullName>
    </submittedName>
</protein>
<comment type="caution">
    <text evidence="2">The sequence shown here is derived from an EMBL/GenBank/DDBJ whole genome shotgun (WGS) entry which is preliminary data.</text>
</comment>
<organism evidence="2 3">
    <name type="scientific">Ameiurus melas</name>
    <name type="common">Black bullhead</name>
    <name type="synonym">Silurus melas</name>
    <dbReference type="NCBI Taxonomy" id="219545"/>
    <lineage>
        <taxon>Eukaryota</taxon>
        <taxon>Metazoa</taxon>
        <taxon>Chordata</taxon>
        <taxon>Craniata</taxon>
        <taxon>Vertebrata</taxon>
        <taxon>Euteleostomi</taxon>
        <taxon>Actinopterygii</taxon>
        <taxon>Neopterygii</taxon>
        <taxon>Teleostei</taxon>
        <taxon>Ostariophysi</taxon>
        <taxon>Siluriformes</taxon>
        <taxon>Ictaluridae</taxon>
        <taxon>Ameiurus</taxon>
    </lineage>
</organism>
<evidence type="ECO:0000256" key="1">
    <source>
        <dbReference type="SAM" id="MobiDB-lite"/>
    </source>
</evidence>
<feature type="non-terminal residue" evidence="2">
    <location>
        <position position="109"/>
    </location>
</feature>
<feature type="region of interest" description="Disordered" evidence="1">
    <location>
        <begin position="1"/>
        <end position="34"/>
    </location>
</feature>
<evidence type="ECO:0000313" key="3">
    <source>
        <dbReference type="Proteomes" id="UP000593565"/>
    </source>
</evidence>
<keyword evidence="3" id="KW-1185">Reference proteome</keyword>
<sequence>KKAHPRTTTNDKTGREQNSGRTELQHSKRTAGCSSVPKGEIVTVSVFSVILPYISRCVPLKIHTGLEQFVQGSLKHMPGNSAGDTMDLVPIHHRVQSHSMDSLEITISL</sequence>
<feature type="compositionally biased region" description="Polar residues" evidence="1">
    <location>
        <begin position="1"/>
        <end position="22"/>
    </location>
</feature>
<evidence type="ECO:0000313" key="2">
    <source>
        <dbReference type="EMBL" id="KAF4070674.1"/>
    </source>
</evidence>